<evidence type="ECO:0000313" key="2">
    <source>
        <dbReference type="EMBL" id="KUO20698.1"/>
    </source>
</evidence>
<keyword evidence="3" id="KW-1185">Reference proteome</keyword>
<dbReference type="Proteomes" id="UP000053260">
    <property type="component" value="Unassembled WGS sequence"/>
</dbReference>
<dbReference type="PANTHER" id="PTHR33221">
    <property type="entry name" value="WINGED HELIX-TURN-HELIX TRANSCRIPTIONAL REGULATOR, RRF2 FAMILY"/>
    <property type="match status" value="1"/>
</dbReference>
<accession>A0A101V1F0</accession>
<evidence type="ECO:0000313" key="3">
    <source>
        <dbReference type="Proteomes" id="UP000053260"/>
    </source>
</evidence>
<dbReference type="Pfam" id="PF02082">
    <property type="entry name" value="Rrf2"/>
    <property type="match status" value="1"/>
</dbReference>
<dbReference type="PROSITE" id="PS01332">
    <property type="entry name" value="HTH_RRF2_1"/>
    <property type="match status" value="1"/>
</dbReference>
<dbReference type="NCBIfam" id="TIGR00738">
    <property type="entry name" value="rrf2_super"/>
    <property type="match status" value="1"/>
</dbReference>
<dbReference type="STRING" id="909626.AQJ91_12280"/>
<dbReference type="GO" id="GO:0005829">
    <property type="term" value="C:cytosol"/>
    <property type="evidence" value="ECO:0007669"/>
    <property type="project" value="TreeGrafter"/>
</dbReference>
<comment type="caution">
    <text evidence="2">The sequence shown here is derived from an EMBL/GenBank/DDBJ whole genome shotgun (WGS) entry which is preliminary data.</text>
</comment>
<organism evidence="2 3">
    <name type="scientific">Streptomyces dysideae</name>
    <dbReference type="NCBI Taxonomy" id="909626"/>
    <lineage>
        <taxon>Bacteria</taxon>
        <taxon>Bacillati</taxon>
        <taxon>Actinomycetota</taxon>
        <taxon>Actinomycetes</taxon>
        <taxon>Kitasatosporales</taxon>
        <taxon>Streptomycetaceae</taxon>
        <taxon>Streptomyces</taxon>
    </lineage>
</organism>
<sequence>MRITAKTDYAVRAMAELAGMGDDCLTADHIAARQDIPVRFLFGIFRELRLAGLVVSVRGPEGGYRLARSAREITLADVIRAVDGSLANVRDLELSTMSYPGPAASLPDVWRALRTSLRRVLEATTLADLASGSLPESVGLMAREYLDNPRGARGR</sequence>
<dbReference type="OrthoDB" id="9808360at2"/>
<keyword evidence="1" id="KW-0238">DNA-binding</keyword>
<dbReference type="SUPFAM" id="SSF46785">
    <property type="entry name" value="Winged helix' DNA-binding domain"/>
    <property type="match status" value="1"/>
</dbReference>
<dbReference type="PROSITE" id="PS51197">
    <property type="entry name" value="HTH_RRF2_2"/>
    <property type="match status" value="1"/>
</dbReference>
<dbReference type="RefSeq" id="WP_067019672.1">
    <property type="nucleotide sequence ID" value="NZ_KQ949080.1"/>
</dbReference>
<proteinExistence type="predicted"/>
<gene>
    <name evidence="2" type="ORF">AQJ91_12280</name>
</gene>
<dbReference type="InterPro" id="IPR036390">
    <property type="entry name" value="WH_DNA-bd_sf"/>
</dbReference>
<evidence type="ECO:0000256" key="1">
    <source>
        <dbReference type="ARBA" id="ARBA00023125"/>
    </source>
</evidence>
<dbReference type="InterPro" id="IPR036388">
    <property type="entry name" value="WH-like_DNA-bd_sf"/>
</dbReference>
<name>A0A101V1F0_9ACTN</name>
<protein>
    <submittedName>
        <fullName evidence="2">Rrf2 family transcriptional regulator</fullName>
    </submittedName>
</protein>
<dbReference type="InterPro" id="IPR000944">
    <property type="entry name" value="Tscrpt_reg_Rrf2"/>
</dbReference>
<dbReference type="PANTHER" id="PTHR33221:SF5">
    <property type="entry name" value="HTH-TYPE TRANSCRIPTIONAL REGULATOR ISCR"/>
    <property type="match status" value="1"/>
</dbReference>
<dbReference type="Gene3D" id="1.10.10.10">
    <property type="entry name" value="Winged helix-like DNA-binding domain superfamily/Winged helix DNA-binding domain"/>
    <property type="match status" value="1"/>
</dbReference>
<reference evidence="2 3" key="1">
    <citation type="submission" date="2015-10" db="EMBL/GenBank/DDBJ databases">
        <title>Draft genome sequence of Streptomyces sp. RV15, isolated from a marine sponge.</title>
        <authorList>
            <person name="Ruckert C."/>
            <person name="Abdelmohsen U.R."/>
            <person name="Winkler A."/>
            <person name="Hentschel U."/>
            <person name="Kalinowski J."/>
            <person name="Kampfer P."/>
            <person name="Glaeser S."/>
        </authorList>
    </citation>
    <scope>NUCLEOTIDE SEQUENCE [LARGE SCALE GENOMIC DNA]</scope>
    <source>
        <strain evidence="2 3">RV15</strain>
    </source>
</reference>
<dbReference type="EMBL" id="LMXB01000031">
    <property type="protein sequence ID" value="KUO20698.1"/>
    <property type="molecule type" value="Genomic_DNA"/>
</dbReference>
<dbReference type="AlphaFoldDB" id="A0A101V1F0"/>
<dbReference type="GO" id="GO:0003700">
    <property type="term" value="F:DNA-binding transcription factor activity"/>
    <property type="evidence" value="ECO:0007669"/>
    <property type="project" value="TreeGrafter"/>
</dbReference>
<dbReference type="InterPro" id="IPR030489">
    <property type="entry name" value="TR_Rrf2-type_CS"/>
</dbReference>
<dbReference type="GO" id="GO:0003677">
    <property type="term" value="F:DNA binding"/>
    <property type="evidence" value="ECO:0007669"/>
    <property type="project" value="UniProtKB-KW"/>
</dbReference>